<gene>
    <name evidence="4" type="ORF">EMPS_06846</name>
</gene>
<feature type="region of interest" description="Disordered" evidence="1">
    <location>
        <begin position="210"/>
        <end position="236"/>
    </location>
</feature>
<reference evidence="4" key="1">
    <citation type="submission" date="2021-11" db="EMBL/GenBank/DDBJ databases">
        <authorList>
            <person name="Herlambang A."/>
            <person name="Guo Y."/>
            <person name="Takashima Y."/>
            <person name="Nishizawa T."/>
        </authorList>
    </citation>
    <scope>NUCLEOTIDE SEQUENCE</scope>
    <source>
        <strain evidence="4">E1425</strain>
    </source>
</reference>
<feature type="region of interest" description="Disordered" evidence="1">
    <location>
        <begin position="306"/>
        <end position="351"/>
    </location>
</feature>
<name>A0A9P3HDH3_9FUNG</name>
<organism evidence="4 5">
    <name type="scientific">Entomortierella parvispora</name>
    <dbReference type="NCBI Taxonomy" id="205924"/>
    <lineage>
        <taxon>Eukaryota</taxon>
        <taxon>Fungi</taxon>
        <taxon>Fungi incertae sedis</taxon>
        <taxon>Mucoromycota</taxon>
        <taxon>Mortierellomycotina</taxon>
        <taxon>Mortierellomycetes</taxon>
        <taxon>Mortierellales</taxon>
        <taxon>Mortierellaceae</taxon>
        <taxon>Entomortierella</taxon>
    </lineage>
</organism>
<keyword evidence="3" id="KW-0732">Signal</keyword>
<proteinExistence type="predicted"/>
<keyword evidence="2" id="KW-1133">Transmembrane helix</keyword>
<evidence type="ECO:0000256" key="3">
    <source>
        <dbReference type="SAM" id="SignalP"/>
    </source>
</evidence>
<keyword evidence="2" id="KW-0472">Membrane</keyword>
<comment type="caution">
    <text evidence="4">The sequence shown here is derived from an EMBL/GenBank/DDBJ whole genome shotgun (WGS) entry which is preliminary data.</text>
</comment>
<evidence type="ECO:0000313" key="5">
    <source>
        <dbReference type="Proteomes" id="UP000827284"/>
    </source>
</evidence>
<dbReference type="EMBL" id="BQFW01000009">
    <property type="protein sequence ID" value="GJJ74488.1"/>
    <property type="molecule type" value="Genomic_DNA"/>
</dbReference>
<feature type="transmembrane region" description="Helical" evidence="2">
    <location>
        <begin position="149"/>
        <end position="172"/>
    </location>
</feature>
<feature type="compositionally biased region" description="Pro residues" evidence="1">
    <location>
        <begin position="60"/>
        <end position="70"/>
    </location>
</feature>
<keyword evidence="2" id="KW-0812">Transmembrane</keyword>
<reference evidence="4" key="2">
    <citation type="journal article" date="2022" name="Microbiol. Resour. Announc.">
        <title>Whole-Genome Sequence of Entomortierella parvispora E1425, a Mucoromycotan Fungus Associated with Burkholderiaceae-Related Endosymbiotic Bacteria.</title>
        <authorList>
            <person name="Herlambang A."/>
            <person name="Guo Y."/>
            <person name="Takashima Y."/>
            <person name="Narisawa K."/>
            <person name="Ohta H."/>
            <person name="Nishizawa T."/>
        </authorList>
    </citation>
    <scope>NUCLEOTIDE SEQUENCE</scope>
    <source>
        <strain evidence="4">E1425</strain>
    </source>
</reference>
<keyword evidence="5" id="KW-1185">Reference proteome</keyword>
<feature type="compositionally biased region" description="Low complexity" evidence="1">
    <location>
        <begin position="48"/>
        <end position="59"/>
    </location>
</feature>
<evidence type="ECO:0000256" key="2">
    <source>
        <dbReference type="SAM" id="Phobius"/>
    </source>
</evidence>
<feature type="region of interest" description="Disordered" evidence="1">
    <location>
        <begin position="39"/>
        <end position="148"/>
    </location>
</feature>
<protein>
    <submittedName>
        <fullName evidence="4">Uncharacterized protein</fullName>
    </submittedName>
</protein>
<feature type="compositionally biased region" description="Gly residues" evidence="1">
    <location>
        <begin position="306"/>
        <end position="328"/>
    </location>
</feature>
<accession>A0A9P3HDH3</accession>
<feature type="compositionally biased region" description="Low complexity" evidence="1">
    <location>
        <begin position="113"/>
        <end position="134"/>
    </location>
</feature>
<dbReference type="AlphaFoldDB" id="A0A9P3HDH3"/>
<dbReference type="OrthoDB" id="3261505at2759"/>
<feature type="signal peptide" evidence="3">
    <location>
        <begin position="1"/>
        <end position="28"/>
    </location>
</feature>
<evidence type="ECO:0000313" key="4">
    <source>
        <dbReference type="EMBL" id="GJJ74488.1"/>
    </source>
</evidence>
<sequence>MQLKKSSLMLIAVASVLVALNSPTLVSAQLSGINIIGDDPATGPTDGPSSALPATTSAALPPPASSPPPAVTTTTEAPPPATSVLPPPPATTTTDAVIVPPVTSANPGGGKRTTTTFAFTGTGTGTATTGTGTALPSPSKTPDGGSSSASLMTAGVVVGSVVVAAAIGIWVFRKWKLSPSREFQSKINGDDYTDYPRSYESDAVFLRNLGDQPAEPAPTKSPYHAAGGLPAPVEDQYYDSSYDQHQTAGAYHNEGYGYDHSGYDHQAGGGYDYQTGYDQLGYDNGQYAHGEYAQSQVSGGSQVGGYGGSQVGAATGGGYGGGSGGSQVGGYAQSNVGGGYQHQGYDDYGRR</sequence>
<dbReference type="Proteomes" id="UP000827284">
    <property type="component" value="Unassembled WGS sequence"/>
</dbReference>
<feature type="compositionally biased region" description="Low complexity" evidence="1">
    <location>
        <begin position="91"/>
        <end position="103"/>
    </location>
</feature>
<feature type="chain" id="PRO_5040119988" evidence="3">
    <location>
        <begin position="29"/>
        <end position="351"/>
    </location>
</feature>
<feature type="compositionally biased region" description="Polar residues" evidence="1">
    <location>
        <begin position="136"/>
        <end position="148"/>
    </location>
</feature>
<evidence type="ECO:0000256" key="1">
    <source>
        <dbReference type="SAM" id="MobiDB-lite"/>
    </source>
</evidence>
<feature type="compositionally biased region" description="Pro residues" evidence="1">
    <location>
        <begin position="77"/>
        <end position="90"/>
    </location>
</feature>